<dbReference type="PROSITE" id="PS00178">
    <property type="entry name" value="AA_TRNA_LIGASE_I"/>
    <property type="match status" value="1"/>
</dbReference>
<evidence type="ECO:0000256" key="7">
    <source>
        <dbReference type="ARBA" id="ARBA00023146"/>
    </source>
</evidence>
<evidence type="ECO:0000256" key="2">
    <source>
        <dbReference type="ARBA" id="ARBA00022490"/>
    </source>
</evidence>
<dbReference type="KEGG" id="haby:HLVA_09060"/>
<keyword evidence="7 10" id="KW-0030">Aminoacyl-tRNA synthetase</keyword>
<accession>A0AAU9DKC1</accession>
<comment type="similarity">
    <text evidence="1 10">Belongs to the class-I aminoacyl-tRNA synthetase family. IleS type 1 subfamily.</text>
</comment>
<dbReference type="GO" id="GO:0006428">
    <property type="term" value="P:isoleucyl-tRNA aminoacylation"/>
    <property type="evidence" value="ECO:0007669"/>
    <property type="project" value="UniProtKB-UniRule"/>
</dbReference>
<dbReference type="EC" id="6.1.1.5" evidence="10"/>
<dbReference type="CDD" id="cd07960">
    <property type="entry name" value="Anticodon_Ia_Ile_BEm"/>
    <property type="match status" value="1"/>
</dbReference>
<dbReference type="Proteomes" id="UP001321582">
    <property type="component" value="Chromosome"/>
</dbReference>
<dbReference type="AlphaFoldDB" id="A0AAU9DKC1"/>
<feature type="binding site" evidence="10">
    <location>
        <position position="564"/>
    </location>
    <ligand>
        <name>L-isoleucyl-5'-AMP</name>
        <dbReference type="ChEBI" id="CHEBI:178002"/>
    </ligand>
</feature>
<dbReference type="FunFam" id="3.40.50.620:FF:000152">
    <property type="entry name" value="Isoleucine--tRNA ligase"/>
    <property type="match status" value="1"/>
</dbReference>
<dbReference type="InterPro" id="IPR013155">
    <property type="entry name" value="M/V/L/I-tRNA-synth_anticd-bd"/>
</dbReference>
<keyword evidence="5 10" id="KW-0067">ATP-binding</keyword>
<dbReference type="InterPro" id="IPR050081">
    <property type="entry name" value="Ile-tRNA_ligase"/>
</dbReference>
<dbReference type="RefSeq" id="WP_307905269.1">
    <property type="nucleotide sequence ID" value="NZ_AP027059.1"/>
</dbReference>
<feature type="binding site" evidence="10">
    <location>
        <position position="903"/>
    </location>
    <ligand>
        <name>Zn(2+)</name>
        <dbReference type="ChEBI" id="CHEBI:29105"/>
    </ligand>
</feature>
<evidence type="ECO:0000256" key="3">
    <source>
        <dbReference type="ARBA" id="ARBA00022598"/>
    </source>
</evidence>
<feature type="short sequence motif" description="'KMSKS' region" evidence="10">
    <location>
        <begin position="605"/>
        <end position="609"/>
    </location>
</feature>
<comment type="subcellular location">
    <subcellularLocation>
        <location evidence="10">Cytoplasm</location>
    </subcellularLocation>
</comment>
<gene>
    <name evidence="10 14" type="primary">ileS</name>
    <name evidence="14" type="ORF">HLVA_09060</name>
</gene>
<feature type="short sequence motif" description="'HIGH' region" evidence="10">
    <location>
        <begin position="58"/>
        <end position="68"/>
    </location>
</feature>
<evidence type="ECO:0000256" key="1">
    <source>
        <dbReference type="ARBA" id="ARBA00006887"/>
    </source>
</evidence>
<keyword evidence="4 10" id="KW-0547">Nucleotide-binding</keyword>
<protein>
    <recommendedName>
        <fullName evidence="10">Isoleucine--tRNA ligase</fullName>
        <ecNumber evidence="10">6.1.1.5</ecNumber>
    </recommendedName>
    <alternativeName>
        <fullName evidence="10">Isoleucyl-tRNA synthetase</fullName>
        <shortName evidence="10">IleRS</shortName>
    </alternativeName>
</protein>
<dbReference type="PANTHER" id="PTHR42765">
    <property type="entry name" value="SOLEUCYL-TRNA SYNTHETASE"/>
    <property type="match status" value="1"/>
</dbReference>
<reference evidence="14 15" key="1">
    <citation type="submission" date="2022-11" db="EMBL/GenBank/DDBJ databases">
        <title>Haliovirga abyssi gen. nov., sp. nov., a mesophilic fermentative bacterium isolated from the Iheya North hydrothermal field and the proposal of Haliovirgaceae fam. nov.</title>
        <authorList>
            <person name="Miyazaki U."/>
            <person name="Tame A."/>
            <person name="Miyazaki J."/>
            <person name="Takai K."/>
            <person name="Sawayama S."/>
            <person name="Kitajima M."/>
            <person name="Okamoto A."/>
            <person name="Nakagawa S."/>
        </authorList>
    </citation>
    <scope>NUCLEOTIDE SEQUENCE [LARGE SCALE GENOMIC DNA]</scope>
    <source>
        <strain evidence="14 15">IC12</strain>
    </source>
</reference>
<dbReference type="PANTHER" id="PTHR42765:SF1">
    <property type="entry name" value="ISOLEUCINE--TRNA LIGASE, MITOCHONDRIAL"/>
    <property type="match status" value="1"/>
</dbReference>
<dbReference type="InterPro" id="IPR033708">
    <property type="entry name" value="Anticodon_Ile_BEm"/>
</dbReference>
<dbReference type="InterPro" id="IPR002300">
    <property type="entry name" value="aa-tRNA-synth_Ia"/>
</dbReference>
<feature type="binding site" evidence="10">
    <location>
        <position position="608"/>
    </location>
    <ligand>
        <name>ATP</name>
        <dbReference type="ChEBI" id="CHEBI:30616"/>
    </ligand>
</feature>
<dbReference type="SUPFAM" id="SSF50677">
    <property type="entry name" value="ValRS/IleRS/LeuRS editing domain"/>
    <property type="match status" value="1"/>
</dbReference>
<feature type="domain" description="Aminoacyl-tRNA synthetase class Ia" evidence="11">
    <location>
        <begin position="30"/>
        <end position="644"/>
    </location>
</feature>
<dbReference type="InterPro" id="IPR002301">
    <property type="entry name" value="Ile-tRNA-ligase"/>
</dbReference>
<evidence type="ECO:0000256" key="5">
    <source>
        <dbReference type="ARBA" id="ARBA00022840"/>
    </source>
</evidence>
<feature type="domain" description="Methionyl/Valyl/Leucyl/Isoleucyl-tRNA synthetase anticodon-binding" evidence="13">
    <location>
        <begin position="688"/>
        <end position="844"/>
    </location>
</feature>
<feature type="binding site" evidence="10">
    <location>
        <position position="926"/>
    </location>
    <ligand>
        <name>Zn(2+)</name>
        <dbReference type="ChEBI" id="CHEBI:29105"/>
    </ligand>
</feature>
<keyword evidence="3 10" id="KW-0436">Ligase</keyword>
<dbReference type="GO" id="GO:0000049">
    <property type="term" value="F:tRNA binding"/>
    <property type="evidence" value="ECO:0007669"/>
    <property type="project" value="InterPro"/>
</dbReference>
<dbReference type="SUPFAM" id="SSF52374">
    <property type="entry name" value="Nucleotidylyl transferase"/>
    <property type="match status" value="1"/>
</dbReference>
<dbReference type="GO" id="GO:0008270">
    <property type="term" value="F:zinc ion binding"/>
    <property type="evidence" value="ECO:0007669"/>
    <property type="project" value="UniProtKB-UniRule"/>
</dbReference>
<evidence type="ECO:0000259" key="12">
    <source>
        <dbReference type="Pfam" id="PF06827"/>
    </source>
</evidence>
<comment type="cofactor">
    <cofactor evidence="10">
        <name>Zn(2+)</name>
        <dbReference type="ChEBI" id="CHEBI:29105"/>
    </cofactor>
    <text evidence="10">Binds 1 zinc ion per subunit.</text>
</comment>
<feature type="binding site" evidence="10">
    <location>
        <position position="906"/>
    </location>
    <ligand>
        <name>Zn(2+)</name>
        <dbReference type="ChEBI" id="CHEBI:29105"/>
    </ligand>
</feature>
<name>A0AAU9DKC1_9FUSO</name>
<comment type="domain">
    <text evidence="10">IleRS has two distinct active sites: one for aminoacylation and one for editing. The misactivated valine is translocated from the active site to the editing site, which sterically excludes the correctly activated isoleucine. The single editing site contains two valyl binding pockets, one specific for each substrate (Val-AMP or Val-tRNA(Ile)).</text>
</comment>
<evidence type="ECO:0000313" key="15">
    <source>
        <dbReference type="Proteomes" id="UP001321582"/>
    </source>
</evidence>
<keyword evidence="6 10" id="KW-0648">Protein biosynthesis</keyword>
<evidence type="ECO:0000256" key="4">
    <source>
        <dbReference type="ARBA" id="ARBA00022741"/>
    </source>
</evidence>
<dbReference type="InterPro" id="IPR009080">
    <property type="entry name" value="tRNAsynth_Ia_anticodon-bd"/>
</dbReference>
<dbReference type="Pfam" id="PF08264">
    <property type="entry name" value="Anticodon_1"/>
    <property type="match status" value="1"/>
</dbReference>
<dbReference type="PRINTS" id="PR00984">
    <property type="entry name" value="TRNASYNTHILE"/>
</dbReference>
<evidence type="ECO:0000256" key="10">
    <source>
        <dbReference type="HAMAP-Rule" id="MF_02002"/>
    </source>
</evidence>
<keyword evidence="2 10" id="KW-0963">Cytoplasm</keyword>
<dbReference type="CDD" id="cd00818">
    <property type="entry name" value="IleRS_core"/>
    <property type="match status" value="1"/>
</dbReference>
<dbReference type="Gene3D" id="1.10.10.830">
    <property type="entry name" value="Ile-tRNA synthetase CP2 domain-like"/>
    <property type="match status" value="1"/>
</dbReference>
<dbReference type="InterPro" id="IPR010663">
    <property type="entry name" value="Znf_FPG/IleRS"/>
</dbReference>
<dbReference type="GO" id="GO:0004822">
    <property type="term" value="F:isoleucine-tRNA ligase activity"/>
    <property type="evidence" value="ECO:0007669"/>
    <property type="project" value="UniProtKB-UniRule"/>
</dbReference>
<dbReference type="NCBIfam" id="TIGR00392">
    <property type="entry name" value="ileS"/>
    <property type="match status" value="1"/>
</dbReference>
<dbReference type="Pfam" id="PF06827">
    <property type="entry name" value="zf-FPG_IleRS"/>
    <property type="match status" value="1"/>
</dbReference>
<dbReference type="EMBL" id="AP027059">
    <property type="protein sequence ID" value="BDU50337.1"/>
    <property type="molecule type" value="Genomic_DNA"/>
</dbReference>
<dbReference type="Pfam" id="PF00133">
    <property type="entry name" value="tRNA-synt_1"/>
    <property type="match status" value="1"/>
</dbReference>
<dbReference type="Gene3D" id="1.10.730.20">
    <property type="match status" value="1"/>
</dbReference>
<evidence type="ECO:0000259" key="13">
    <source>
        <dbReference type="Pfam" id="PF08264"/>
    </source>
</evidence>
<comment type="subunit">
    <text evidence="10">Monomer.</text>
</comment>
<organism evidence="14 15">
    <name type="scientific">Haliovirga abyssi</name>
    <dbReference type="NCBI Taxonomy" id="2996794"/>
    <lineage>
        <taxon>Bacteria</taxon>
        <taxon>Fusobacteriati</taxon>
        <taxon>Fusobacteriota</taxon>
        <taxon>Fusobacteriia</taxon>
        <taxon>Fusobacteriales</taxon>
        <taxon>Haliovirgaceae</taxon>
        <taxon>Haliovirga</taxon>
    </lineage>
</organism>
<dbReference type="InterPro" id="IPR009008">
    <property type="entry name" value="Val/Leu/Ile-tRNA-synth_edit"/>
</dbReference>
<sequence length="933" mass="107402">MDKKDYGSTLNLPKTGFKMKANLPHKEPEILKYWENEKIYEKSLEGKELEFILHDGPPYANGNIHIGHALNKILKDIILKYKRLRGYKAPYVPGWDTHGLPIELQVTKKLGSKVKDMSELEIRDKCKDHALKFVDKQKEDFKRLGVLGEWDDPYLTLNPKFEAKQLEVFADLYENNYIFKGLKPIHWCPSCQTALAEAEIEYQDIGSPSIYVKFEVKDDLNSKFNLGLSEDEKVSVVIWTTTPWTLPGNIAISIHPRFEYVFVKTSKGILILAKGMLEQSMAEMEISDYEIIKEVIGSELEYVKCAHPFLGRDSLVILGEHVTLEAGTGCVHTAPGHGQDDYVVGTKYKLPIISPITNKGVLTEDAGEFAGLYYSKANVAIIEHLEKTGHLLKTKEIEHSYPHCWRCKNPVIFRATEQWFVKVEDSDLREKALKALDDVEFIPEWGRNRITSMVEGRPDWCISRQRIWGVPIPAFYCESCNEEIVSKETVLKVAEKVKEEGTNAWIKYTPEELLGDLAKCPKCGGTHLRKESNIMDVWFDSGSSHRAVLEVRDNLKWPADLYLEGSDQHRGWFQTSLLTSVGTKGAAPYKKVLTHGFVNDGKGLKMSKSTGNVVAPQEIINKYGSDILRLWCASVDYRDDVRISDNILKQMAESYRRIRNTARYILGNINDFEPSTDKVEYSNMPEIDKWALNKLERLKRKVTENYEKYEFYNLFYDIHYFASVYMSSFYLDILKDRLYVSSKNSEARRAAQTVMFEILTTLTKLISPVLTFTAEEIWKILPENLKEKESILLEDWITENDIYLNDELDEKWEKLIELRGSVNKVLEAARRDKVIGHSLNAEVILYSDDEKYKELLKENYDRLEDIFIVSKVTIVESKIEGMTKTEEIENLYVKADKAPGEKCERCWKYSEELGKDEEHPTLCPRCTDVINEG</sequence>
<keyword evidence="10" id="KW-0862">Zinc</keyword>
<dbReference type="HAMAP" id="MF_02002">
    <property type="entry name" value="Ile_tRNA_synth_type1"/>
    <property type="match status" value="1"/>
</dbReference>
<evidence type="ECO:0000256" key="6">
    <source>
        <dbReference type="ARBA" id="ARBA00022917"/>
    </source>
</evidence>
<dbReference type="InterPro" id="IPR001412">
    <property type="entry name" value="aa-tRNA-synth_I_CS"/>
</dbReference>
<dbReference type="GO" id="GO:0002161">
    <property type="term" value="F:aminoacyl-tRNA deacylase activity"/>
    <property type="evidence" value="ECO:0007669"/>
    <property type="project" value="InterPro"/>
</dbReference>
<dbReference type="InterPro" id="IPR014729">
    <property type="entry name" value="Rossmann-like_a/b/a_fold"/>
</dbReference>
<proteinExistence type="inferred from homology"/>
<dbReference type="InterPro" id="IPR023585">
    <property type="entry name" value="Ile-tRNA-ligase_type1"/>
</dbReference>
<comment type="catalytic activity">
    <reaction evidence="9 10">
        <text>tRNA(Ile) + L-isoleucine + ATP = L-isoleucyl-tRNA(Ile) + AMP + diphosphate</text>
        <dbReference type="Rhea" id="RHEA:11060"/>
        <dbReference type="Rhea" id="RHEA-COMP:9666"/>
        <dbReference type="Rhea" id="RHEA-COMP:9695"/>
        <dbReference type="ChEBI" id="CHEBI:30616"/>
        <dbReference type="ChEBI" id="CHEBI:33019"/>
        <dbReference type="ChEBI" id="CHEBI:58045"/>
        <dbReference type="ChEBI" id="CHEBI:78442"/>
        <dbReference type="ChEBI" id="CHEBI:78528"/>
        <dbReference type="ChEBI" id="CHEBI:456215"/>
        <dbReference type="EC" id="6.1.1.5"/>
    </reaction>
</comment>
<dbReference type="Gene3D" id="3.40.50.620">
    <property type="entry name" value="HUPs"/>
    <property type="match status" value="2"/>
</dbReference>
<feature type="binding site" evidence="10">
    <location>
        <position position="923"/>
    </location>
    <ligand>
        <name>Zn(2+)</name>
        <dbReference type="ChEBI" id="CHEBI:29105"/>
    </ligand>
</feature>
<comment type="function">
    <text evidence="8 10">Catalyzes the attachment of isoleucine to tRNA(Ile). As IleRS can inadvertently accommodate and process structurally similar amino acids such as valine, to avoid such errors it has two additional distinct tRNA(Ile)-dependent editing activities. One activity is designated as 'pretransfer' editing and involves the hydrolysis of activated Val-AMP. The other activity is designated 'posttransfer' editing and involves deacylation of mischarged Val-tRNA(Ile).</text>
</comment>
<keyword evidence="15" id="KW-1185">Reference proteome</keyword>
<dbReference type="GO" id="GO:0005524">
    <property type="term" value="F:ATP binding"/>
    <property type="evidence" value="ECO:0007669"/>
    <property type="project" value="UniProtKB-UniRule"/>
</dbReference>
<keyword evidence="10" id="KW-0479">Metal-binding</keyword>
<evidence type="ECO:0000256" key="9">
    <source>
        <dbReference type="ARBA" id="ARBA00048359"/>
    </source>
</evidence>
<dbReference type="SUPFAM" id="SSF47323">
    <property type="entry name" value="Anticodon-binding domain of a subclass of class I aminoacyl-tRNA synthetases"/>
    <property type="match status" value="1"/>
</dbReference>
<evidence type="ECO:0000256" key="8">
    <source>
        <dbReference type="ARBA" id="ARBA00025217"/>
    </source>
</evidence>
<dbReference type="GO" id="GO:0005829">
    <property type="term" value="C:cytosol"/>
    <property type="evidence" value="ECO:0007669"/>
    <property type="project" value="TreeGrafter"/>
</dbReference>
<evidence type="ECO:0000313" key="14">
    <source>
        <dbReference type="EMBL" id="BDU50337.1"/>
    </source>
</evidence>
<dbReference type="FunFam" id="1.10.730.20:FF:000001">
    <property type="entry name" value="Isoleucine--tRNA ligase"/>
    <property type="match status" value="1"/>
</dbReference>
<evidence type="ECO:0000259" key="11">
    <source>
        <dbReference type="Pfam" id="PF00133"/>
    </source>
</evidence>
<feature type="domain" description="Zinc finger FPG/IleRS-type" evidence="12">
    <location>
        <begin position="900"/>
        <end position="928"/>
    </location>
</feature>